<keyword evidence="2" id="KW-0501">Molybdenum cofactor biosynthesis</keyword>
<organism evidence="3 4">
    <name type="scientific">Neiella marina</name>
    <dbReference type="NCBI Taxonomy" id="508461"/>
    <lineage>
        <taxon>Bacteria</taxon>
        <taxon>Pseudomonadati</taxon>
        <taxon>Pseudomonadota</taxon>
        <taxon>Gammaproteobacteria</taxon>
        <taxon>Alteromonadales</taxon>
        <taxon>Echinimonadaceae</taxon>
        <taxon>Neiella</taxon>
    </lineage>
</organism>
<dbReference type="InterPro" id="IPR003786">
    <property type="entry name" value="FdhD"/>
</dbReference>
<dbReference type="Gene3D" id="3.40.140.10">
    <property type="entry name" value="Cytidine Deaminase, domain 2"/>
    <property type="match status" value="1"/>
</dbReference>
<protein>
    <submittedName>
        <fullName evidence="3">Sulfurtransferase FdhD</fullName>
    </submittedName>
</protein>
<evidence type="ECO:0000313" key="4">
    <source>
        <dbReference type="Proteomes" id="UP000619743"/>
    </source>
</evidence>
<dbReference type="RefSeq" id="WP_229744776.1">
    <property type="nucleotide sequence ID" value="NZ_BMDX01000019.1"/>
</dbReference>
<comment type="caution">
    <text evidence="3">The sequence shown here is derived from an EMBL/GenBank/DDBJ whole genome shotgun (WGS) entry which is preliminary data.</text>
</comment>
<reference evidence="4" key="1">
    <citation type="journal article" date="2019" name="Int. J. Syst. Evol. Microbiol.">
        <title>The Global Catalogue of Microorganisms (GCM) 10K type strain sequencing project: providing services to taxonomists for standard genome sequencing and annotation.</title>
        <authorList>
            <consortium name="The Broad Institute Genomics Platform"/>
            <consortium name="The Broad Institute Genome Sequencing Center for Infectious Disease"/>
            <person name="Wu L."/>
            <person name="Ma J."/>
        </authorList>
    </citation>
    <scope>NUCLEOTIDE SEQUENCE [LARGE SCALE GENOMIC DNA]</scope>
    <source>
        <strain evidence="4">CGMCC 1.10130</strain>
    </source>
</reference>
<dbReference type="PANTHER" id="PTHR30592">
    <property type="entry name" value="FORMATE DEHYDROGENASE"/>
    <property type="match status" value="1"/>
</dbReference>
<accession>A0A8J2U8F8</accession>
<dbReference type="Proteomes" id="UP000619743">
    <property type="component" value="Unassembled WGS sequence"/>
</dbReference>
<evidence type="ECO:0000256" key="1">
    <source>
        <dbReference type="ARBA" id="ARBA00022490"/>
    </source>
</evidence>
<sequence length="245" mass="26798">MQLSHLPEEVALALNINGINYAVMLASPFDIDDFVVGFLYSEQLISHNHDVHDIDIVASDDQWQINIQLANRCLAKVSQQARSVRTSASCGLCGISALEQAFPPLPQISSTFNYRDAKLDCIRQAVSSRQVKSAQTGALHGAFLLLPGGRIAAAREDIGRHNALDKLLGHLLRHNQRPESFAIVITSRCGIELVQKAILINCPCLISLASPSQQAVHLAQAHGLQLIHIPKFDAPISYQGESHEF</sequence>
<keyword evidence="1" id="KW-0963">Cytoplasm</keyword>
<evidence type="ECO:0000256" key="2">
    <source>
        <dbReference type="ARBA" id="ARBA00023150"/>
    </source>
</evidence>
<evidence type="ECO:0000313" key="3">
    <source>
        <dbReference type="EMBL" id="GGA86079.1"/>
    </source>
</evidence>
<dbReference type="GO" id="GO:0006777">
    <property type="term" value="P:Mo-molybdopterin cofactor biosynthetic process"/>
    <property type="evidence" value="ECO:0007669"/>
    <property type="project" value="UniProtKB-KW"/>
</dbReference>
<proteinExistence type="predicted"/>
<dbReference type="GO" id="GO:0016783">
    <property type="term" value="F:sulfurtransferase activity"/>
    <property type="evidence" value="ECO:0007669"/>
    <property type="project" value="InterPro"/>
</dbReference>
<dbReference type="PANTHER" id="PTHR30592:SF1">
    <property type="entry name" value="SULFUR CARRIER PROTEIN FDHD"/>
    <property type="match status" value="1"/>
</dbReference>
<dbReference type="Gene3D" id="3.10.20.10">
    <property type="match status" value="1"/>
</dbReference>
<gene>
    <name evidence="3" type="primary">fdhD-1</name>
    <name evidence="3" type="ORF">GCM10011369_30160</name>
</gene>
<dbReference type="AlphaFoldDB" id="A0A8J2U8F8"/>
<dbReference type="SUPFAM" id="SSF53927">
    <property type="entry name" value="Cytidine deaminase-like"/>
    <property type="match status" value="1"/>
</dbReference>
<name>A0A8J2U8F8_9GAMM</name>
<dbReference type="PIRSF" id="PIRSF015626">
    <property type="entry name" value="FdhD"/>
    <property type="match status" value="1"/>
</dbReference>
<dbReference type="InterPro" id="IPR016193">
    <property type="entry name" value="Cytidine_deaminase-like"/>
</dbReference>
<dbReference type="Pfam" id="PF02634">
    <property type="entry name" value="FdhD-NarQ"/>
    <property type="match status" value="1"/>
</dbReference>
<dbReference type="EMBL" id="BMDX01000019">
    <property type="protein sequence ID" value="GGA86079.1"/>
    <property type="molecule type" value="Genomic_DNA"/>
</dbReference>
<keyword evidence="4" id="KW-1185">Reference proteome</keyword>